<dbReference type="AlphaFoldDB" id="A0A0E9WFA1"/>
<sequence length="82" mass="9013">MVCFDEAGPLLLQEAGSFLQLVQVDGRTCVSVGIGCLDGRNGEHNVSHQLQGAVPNPRPIFRSAQVLICHQFLYPLIRRLLV</sequence>
<accession>A0A0E9WFA1</accession>
<dbReference type="EMBL" id="GBXM01020352">
    <property type="protein sequence ID" value="JAH88225.1"/>
    <property type="molecule type" value="Transcribed_RNA"/>
</dbReference>
<reference evidence="1" key="2">
    <citation type="journal article" date="2015" name="Fish Shellfish Immunol.">
        <title>Early steps in the European eel (Anguilla anguilla)-Vibrio vulnificus interaction in the gills: Role of the RtxA13 toxin.</title>
        <authorList>
            <person name="Callol A."/>
            <person name="Pajuelo D."/>
            <person name="Ebbesson L."/>
            <person name="Teles M."/>
            <person name="MacKenzie S."/>
            <person name="Amaro C."/>
        </authorList>
    </citation>
    <scope>NUCLEOTIDE SEQUENCE</scope>
</reference>
<proteinExistence type="predicted"/>
<name>A0A0E9WFA1_ANGAN</name>
<protein>
    <submittedName>
        <fullName evidence="1">Uncharacterized protein</fullName>
    </submittedName>
</protein>
<organism evidence="1">
    <name type="scientific">Anguilla anguilla</name>
    <name type="common">European freshwater eel</name>
    <name type="synonym">Muraena anguilla</name>
    <dbReference type="NCBI Taxonomy" id="7936"/>
    <lineage>
        <taxon>Eukaryota</taxon>
        <taxon>Metazoa</taxon>
        <taxon>Chordata</taxon>
        <taxon>Craniata</taxon>
        <taxon>Vertebrata</taxon>
        <taxon>Euteleostomi</taxon>
        <taxon>Actinopterygii</taxon>
        <taxon>Neopterygii</taxon>
        <taxon>Teleostei</taxon>
        <taxon>Anguilliformes</taxon>
        <taxon>Anguillidae</taxon>
        <taxon>Anguilla</taxon>
    </lineage>
</organism>
<reference evidence="1" key="1">
    <citation type="submission" date="2014-11" db="EMBL/GenBank/DDBJ databases">
        <authorList>
            <person name="Amaro Gonzalez C."/>
        </authorList>
    </citation>
    <scope>NUCLEOTIDE SEQUENCE</scope>
</reference>
<evidence type="ECO:0000313" key="1">
    <source>
        <dbReference type="EMBL" id="JAH88225.1"/>
    </source>
</evidence>